<reference evidence="2" key="1">
    <citation type="submission" date="2021-01" db="EMBL/GenBank/DDBJ databases">
        <authorList>
            <consortium name="Aspergillus puulaauensis MK2 genome sequencing consortium"/>
            <person name="Kazuki M."/>
            <person name="Futagami T."/>
        </authorList>
    </citation>
    <scope>NUCLEOTIDE SEQUENCE</scope>
    <source>
        <strain evidence="2">MK2</strain>
    </source>
</reference>
<dbReference type="GO" id="GO:0006559">
    <property type="term" value="P:L-phenylalanine catabolic process"/>
    <property type="evidence" value="ECO:0007669"/>
    <property type="project" value="TreeGrafter"/>
</dbReference>
<dbReference type="Gene3D" id="1.20.1050.10">
    <property type="match status" value="1"/>
</dbReference>
<dbReference type="GeneID" id="64968857"/>
<evidence type="ECO:0000259" key="1">
    <source>
        <dbReference type="PROSITE" id="PS50404"/>
    </source>
</evidence>
<dbReference type="InterPro" id="IPR040079">
    <property type="entry name" value="Glutathione_S-Trfase"/>
</dbReference>
<dbReference type="KEGG" id="apuu:APUU_11680S"/>
<reference evidence="2" key="2">
    <citation type="submission" date="2021-02" db="EMBL/GenBank/DDBJ databases">
        <title>Aspergillus puulaauensis MK2 genome sequence.</title>
        <authorList>
            <person name="Futagami T."/>
            <person name="Mori K."/>
            <person name="Kadooka C."/>
            <person name="Tanaka T."/>
        </authorList>
    </citation>
    <scope>NUCLEOTIDE SEQUENCE</scope>
    <source>
        <strain evidence="2">MK2</strain>
    </source>
</reference>
<keyword evidence="3" id="KW-1185">Reference proteome</keyword>
<dbReference type="SUPFAM" id="SSF52833">
    <property type="entry name" value="Thioredoxin-like"/>
    <property type="match status" value="1"/>
</dbReference>
<dbReference type="SUPFAM" id="SSF47616">
    <property type="entry name" value="GST C-terminal domain-like"/>
    <property type="match status" value="1"/>
</dbReference>
<dbReference type="Proteomes" id="UP000654913">
    <property type="component" value="Chromosome 1"/>
</dbReference>
<dbReference type="InterPro" id="IPR036249">
    <property type="entry name" value="Thioredoxin-like_sf"/>
</dbReference>
<name>A0A7R8AHV9_9EURO</name>
<dbReference type="Pfam" id="PF13410">
    <property type="entry name" value="GST_C_2"/>
    <property type="match status" value="1"/>
</dbReference>
<protein>
    <recommendedName>
        <fullName evidence="1">GST N-terminal domain-containing protein</fullName>
    </recommendedName>
</protein>
<dbReference type="InterPro" id="IPR036282">
    <property type="entry name" value="Glutathione-S-Trfase_C_sf"/>
</dbReference>
<dbReference type="GO" id="GO:0016034">
    <property type="term" value="F:maleylacetoacetate isomerase activity"/>
    <property type="evidence" value="ECO:0007669"/>
    <property type="project" value="TreeGrafter"/>
</dbReference>
<dbReference type="PROSITE" id="PS50404">
    <property type="entry name" value="GST_NTER"/>
    <property type="match status" value="1"/>
</dbReference>
<gene>
    <name evidence="2" type="ORF">APUU_11680S</name>
</gene>
<dbReference type="Gene3D" id="3.40.30.10">
    <property type="entry name" value="Glutaredoxin"/>
    <property type="match status" value="1"/>
</dbReference>
<dbReference type="CDD" id="cd03194">
    <property type="entry name" value="GST_C_3"/>
    <property type="match status" value="1"/>
</dbReference>
<dbReference type="GO" id="GO:0006749">
    <property type="term" value="P:glutathione metabolic process"/>
    <property type="evidence" value="ECO:0007669"/>
    <property type="project" value="TreeGrafter"/>
</dbReference>
<dbReference type="PANTHER" id="PTHR42673">
    <property type="entry name" value="MALEYLACETOACETATE ISOMERASE"/>
    <property type="match status" value="1"/>
</dbReference>
<feature type="domain" description="GST N-terminal" evidence="1">
    <location>
        <begin position="5"/>
        <end position="81"/>
    </location>
</feature>
<dbReference type="Pfam" id="PF13409">
    <property type="entry name" value="GST_N_2"/>
    <property type="match status" value="1"/>
</dbReference>
<evidence type="ECO:0000313" key="2">
    <source>
        <dbReference type="EMBL" id="BCS18852.1"/>
    </source>
</evidence>
<dbReference type="InterPro" id="IPR004045">
    <property type="entry name" value="Glutathione_S-Trfase_N"/>
</dbReference>
<dbReference type="SFLD" id="SFLDS00019">
    <property type="entry name" value="Glutathione_Transferase_(cytos"/>
    <property type="match status" value="1"/>
</dbReference>
<proteinExistence type="predicted"/>
<dbReference type="PANTHER" id="PTHR42673:SF22">
    <property type="entry name" value="GST N-TERMINAL DOMAIN-CONTAINING PROTEIN"/>
    <property type="match status" value="1"/>
</dbReference>
<dbReference type="GO" id="GO:0004364">
    <property type="term" value="F:glutathione transferase activity"/>
    <property type="evidence" value="ECO:0007669"/>
    <property type="project" value="TreeGrafter"/>
</dbReference>
<dbReference type="OrthoDB" id="249703at2759"/>
<sequence>MSPDYHLIGSYTRYSSWTARVETVLEYFEIPYTSKMLTFNEIKAHSPSGLVPMLHSTPLSITVTDSLAILEFLADQNPHIPLWPRDPALRALARSATAEMHSGFPALRNTFHTNFVARYEGLIPASRSAGAKQEIKRVLRIWDDARRVTVERLGAGAVGEYSSAGEDEGFLFGGFSIADAFYWPVLWRFRTYNLPLDDASPAVLKWMEKMWNDSKLKQLVHGYYRQAENPETRIEKYENIFAGEGVQASTFPEDWVFAAPRAA</sequence>
<dbReference type="AlphaFoldDB" id="A0A7R8AHV9"/>
<dbReference type="RefSeq" id="XP_041551046.1">
    <property type="nucleotide sequence ID" value="XM_041697797.1"/>
</dbReference>
<accession>A0A7R8AHV9</accession>
<dbReference type="EMBL" id="AP024443">
    <property type="protein sequence ID" value="BCS18852.1"/>
    <property type="molecule type" value="Genomic_DNA"/>
</dbReference>
<evidence type="ECO:0000313" key="3">
    <source>
        <dbReference type="Proteomes" id="UP000654913"/>
    </source>
</evidence>
<organism evidence="2 3">
    <name type="scientific">Aspergillus puulaauensis</name>
    <dbReference type="NCBI Taxonomy" id="1220207"/>
    <lineage>
        <taxon>Eukaryota</taxon>
        <taxon>Fungi</taxon>
        <taxon>Dikarya</taxon>
        <taxon>Ascomycota</taxon>
        <taxon>Pezizomycotina</taxon>
        <taxon>Eurotiomycetes</taxon>
        <taxon>Eurotiomycetidae</taxon>
        <taxon>Eurotiales</taxon>
        <taxon>Aspergillaceae</taxon>
        <taxon>Aspergillus</taxon>
    </lineage>
</organism>